<dbReference type="GO" id="GO:0032991">
    <property type="term" value="C:protein-containing complex"/>
    <property type="evidence" value="ECO:0007669"/>
    <property type="project" value="TreeGrafter"/>
</dbReference>
<dbReference type="EMBL" id="JAGKHQ010000016">
    <property type="protein sequence ID" value="KAG7493418.1"/>
    <property type="molecule type" value="Genomic_DNA"/>
</dbReference>
<gene>
    <name evidence="3" type="ORF">JOB18_008710</name>
</gene>
<evidence type="ECO:0000256" key="1">
    <source>
        <dbReference type="ARBA" id="ARBA00022603"/>
    </source>
</evidence>
<name>A0AAV6QJX4_SOLSE</name>
<dbReference type="Proteomes" id="UP000693946">
    <property type="component" value="Linkage Group LG4"/>
</dbReference>
<evidence type="ECO:0000313" key="4">
    <source>
        <dbReference type="Proteomes" id="UP000693946"/>
    </source>
</evidence>
<keyword evidence="2" id="KW-0949">S-adenosyl-L-methionine</keyword>
<dbReference type="PANTHER" id="PTHR14614">
    <property type="entry name" value="HEPATOCELLULAR CARCINOMA-ASSOCIATED ANTIGEN"/>
    <property type="match status" value="1"/>
</dbReference>
<evidence type="ECO:0008006" key="5">
    <source>
        <dbReference type="Google" id="ProtNLM"/>
    </source>
</evidence>
<protein>
    <recommendedName>
        <fullName evidence="5">EEF1A lysine methyltransferase 3</fullName>
    </recommendedName>
</protein>
<keyword evidence="1" id="KW-0489">Methyltransferase</keyword>
<comment type="caution">
    <text evidence="3">The sequence shown here is derived from an EMBL/GenBank/DDBJ whole genome shotgun (WGS) entry which is preliminary data.</text>
</comment>
<dbReference type="Pfam" id="PF10294">
    <property type="entry name" value="Methyltransf_16"/>
    <property type="match status" value="1"/>
</dbReference>
<dbReference type="GO" id="GO:0005829">
    <property type="term" value="C:cytosol"/>
    <property type="evidence" value="ECO:0007669"/>
    <property type="project" value="TreeGrafter"/>
</dbReference>
<accession>A0AAV6QJX4</accession>
<evidence type="ECO:0000313" key="3">
    <source>
        <dbReference type="EMBL" id="KAG7493418.1"/>
    </source>
</evidence>
<reference evidence="3 4" key="1">
    <citation type="journal article" date="2021" name="Sci. Rep.">
        <title>Chromosome anchoring in Senegalese sole (Solea senegalensis) reveals sex-associated markers and genome rearrangements in flatfish.</title>
        <authorList>
            <person name="Guerrero-Cozar I."/>
            <person name="Gomez-Garrido J."/>
            <person name="Berbel C."/>
            <person name="Martinez-Blanch J.F."/>
            <person name="Alioto T."/>
            <person name="Claros M.G."/>
            <person name="Gagnaire P.A."/>
            <person name="Manchado M."/>
        </authorList>
    </citation>
    <scope>NUCLEOTIDE SEQUENCE [LARGE SCALE GENOMIC DNA]</scope>
    <source>
        <strain evidence="3">Sse05_10M</strain>
    </source>
</reference>
<sequence>MEENYPFPVEYDSLFAETFSQETQYSLCGQELKIRQLFGANLGVAAPVWESALLLCRFLEQQHVELRGKRVMELGAGTGVVGILAARFGAAVTLTDLPHAVPQLQVNVSHNMPAGGWPSTPPRVLPLSWGEDHLNFTSDWDLVFGADIIYLPDTFLLLMKTLSHLCKKGAVVYFSSKMRGEHGTQRFFEECLPSRFNVALVHRDEQQNINIYKASLKTDE</sequence>
<dbReference type="PANTHER" id="PTHR14614:SF5">
    <property type="entry name" value="EEF1A LYSINE METHYLTRANSFERASE 3"/>
    <property type="match status" value="1"/>
</dbReference>
<dbReference type="GO" id="GO:0008168">
    <property type="term" value="F:methyltransferase activity"/>
    <property type="evidence" value="ECO:0007669"/>
    <property type="project" value="UniProtKB-KW"/>
</dbReference>
<proteinExistence type="predicted"/>
<dbReference type="GO" id="GO:0032259">
    <property type="term" value="P:methylation"/>
    <property type="evidence" value="ECO:0007669"/>
    <property type="project" value="UniProtKB-KW"/>
</dbReference>
<dbReference type="InterPro" id="IPR019410">
    <property type="entry name" value="Methyltransf_16"/>
</dbReference>
<keyword evidence="1" id="KW-0808">Transferase</keyword>
<dbReference type="AlphaFoldDB" id="A0AAV6QJX4"/>
<evidence type="ECO:0000256" key="2">
    <source>
        <dbReference type="ARBA" id="ARBA00022691"/>
    </source>
</evidence>
<keyword evidence="4" id="KW-1185">Reference proteome</keyword>
<organism evidence="3 4">
    <name type="scientific">Solea senegalensis</name>
    <name type="common">Senegalese sole</name>
    <dbReference type="NCBI Taxonomy" id="28829"/>
    <lineage>
        <taxon>Eukaryota</taxon>
        <taxon>Metazoa</taxon>
        <taxon>Chordata</taxon>
        <taxon>Craniata</taxon>
        <taxon>Vertebrata</taxon>
        <taxon>Euteleostomi</taxon>
        <taxon>Actinopterygii</taxon>
        <taxon>Neopterygii</taxon>
        <taxon>Teleostei</taxon>
        <taxon>Neoteleostei</taxon>
        <taxon>Acanthomorphata</taxon>
        <taxon>Carangaria</taxon>
        <taxon>Pleuronectiformes</taxon>
        <taxon>Pleuronectoidei</taxon>
        <taxon>Soleidae</taxon>
        <taxon>Solea</taxon>
    </lineage>
</organism>